<comment type="caution">
    <text evidence="8">The sequence shown here is derived from an EMBL/GenBank/DDBJ whole genome shotgun (WGS) entry which is preliminary data.</text>
</comment>
<dbReference type="InterPro" id="IPR024977">
    <property type="entry name" value="Apc4-like_WD40_dom"/>
</dbReference>
<dbReference type="PANTHER" id="PTHR22842:SF3">
    <property type="entry name" value="WD REPEAT DOMAIN-CONTAINING PROTEIN 83"/>
    <property type="match status" value="1"/>
</dbReference>
<dbReference type="CDD" id="cd00200">
    <property type="entry name" value="WD40"/>
    <property type="match status" value="1"/>
</dbReference>
<evidence type="ECO:0000313" key="8">
    <source>
        <dbReference type="EMBL" id="TPX41828.1"/>
    </source>
</evidence>
<feature type="repeat" description="WD" evidence="6">
    <location>
        <begin position="267"/>
        <end position="306"/>
    </location>
</feature>
<dbReference type="InterPro" id="IPR020472">
    <property type="entry name" value="WD40_PAC1"/>
</dbReference>
<dbReference type="GO" id="GO:0005737">
    <property type="term" value="C:cytoplasm"/>
    <property type="evidence" value="ECO:0007669"/>
    <property type="project" value="UniProtKB-SubCell"/>
</dbReference>
<evidence type="ECO:0000256" key="6">
    <source>
        <dbReference type="PROSITE-ProRule" id="PRU00221"/>
    </source>
</evidence>
<feature type="repeat" description="WD" evidence="6">
    <location>
        <begin position="15"/>
        <end position="56"/>
    </location>
</feature>
<evidence type="ECO:0000313" key="9">
    <source>
        <dbReference type="Proteomes" id="UP000317494"/>
    </source>
</evidence>
<dbReference type="VEuPathDB" id="FungiDB:SeMB42_g05401"/>
<dbReference type="GO" id="GO:0000398">
    <property type="term" value="P:mRNA splicing, via spliceosome"/>
    <property type="evidence" value="ECO:0007669"/>
    <property type="project" value="TreeGrafter"/>
</dbReference>
<feature type="domain" description="Anaphase-promoting complex subunit 4-like WD40" evidence="7">
    <location>
        <begin position="182"/>
        <end position="239"/>
    </location>
</feature>
<dbReference type="Pfam" id="PF12894">
    <property type="entry name" value="ANAPC4_WD40"/>
    <property type="match status" value="1"/>
</dbReference>
<gene>
    <name evidence="8" type="ORF">SeMB42_g05401</name>
</gene>
<evidence type="ECO:0000256" key="4">
    <source>
        <dbReference type="ARBA" id="ARBA00022737"/>
    </source>
</evidence>
<keyword evidence="3 6" id="KW-0853">WD repeat</keyword>
<dbReference type="Proteomes" id="UP000317494">
    <property type="component" value="Unassembled WGS sequence"/>
</dbReference>
<accession>A0A507CRW0</accession>
<keyword evidence="9" id="KW-1185">Reference proteome</keyword>
<comment type="subcellular location">
    <subcellularLocation>
        <location evidence="1">Cytoplasm</location>
    </subcellularLocation>
</comment>
<evidence type="ECO:0000256" key="1">
    <source>
        <dbReference type="ARBA" id="ARBA00004496"/>
    </source>
</evidence>
<evidence type="ECO:0000259" key="7">
    <source>
        <dbReference type="Pfam" id="PF12894"/>
    </source>
</evidence>
<evidence type="ECO:0000256" key="5">
    <source>
        <dbReference type="ARBA" id="ARBA00038145"/>
    </source>
</evidence>
<feature type="repeat" description="WD" evidence="6">
    <location>
        <begin position="244"/>
        <end position="266"/>
    </location>
</feature>
<dbReference type="EMBL" id="QEAN01000255">
    <property type="protein sequence ID" value="TPX41828.1"/>
    <property type="molecule type" value="Genomic_DNA"/>
</dbReference>
<dbReference type="PRINTS" id="PR00320">
    <property type="entry name" value="GPROTEINBRPT"/>
</dbReference>
<sequence length="306" mass="33144">MSALNKLPSRETAVLRGHGGPIHCIRFNRDGQYVLTACADAKVRLWNPVSGLCIKTYSGHGRDVFGLSVAQDNSRFASASADKQVFLWDVGTGKPIRRFSGHHQRVNCVDFNPDATVIVSGSYDATVRIWDCRAQTRLQIQSIDDAKDDITSLQVAGHEIAVGSVDGKLRVYDIRAGSVSADDIGQPVTSVAYSNDKNCLLVSALDSTVRLVDKENGQILNEYSGHVNKEYRVVSCLSHTDAHILSGSEDGRILAWDLVDASLVRTLKGHDKTVSALAYAPKQPIAVSGSIDGVVKVWSTPESNLL</sequence>
<evidence type="ECO:0000256" key="2">
    <source>
        <dbReference type="ARBA" id="ARBA00022490"/>
    </source>
</evidence>
<dbReference type="PROSITE" id="PS50294">
    <property type="entry name" value="WD_REPEATS_REGION"/>
    <property type="match status" value="4"/>
</dbReference>
<feature type="repeat" description="WD" evidence="6">
    <location>
        <begin position="57"/>
        <end position="98"/>
    </location>
</feature>
<dbReference type="Gene3D" id="2.130.10.10">
    <property type="entry name" value="YVTN repeat-like/Quinoprotein amine dehydrogenase"/>
    <property type="match status" value="2"/>
</dbReference>
<dbReference type="InterPro" id="IPR051980">
    <property type="entry name" value="WD_repeat_MORG1"/>
</dbReference>
<name>A0A507CRW0_9FUNG</name>
<keyword evidence="4" id="KW-0677">Repeat</keyword>
<dbReference type="PANTHER" id="PTHR22842">
    <property type="entry name" value="WD40 REPEAT PROTEIN"/>
    <property type="match status" value="1"/>
</dbReference>
<proteinExistence type="inferred from homology"/>
<comment type="similarity">
    <text evidence="5">Belongs to the WD repeat MORG1 family.</text>
</comment>
<keyword evidence="2" id="KW-0963">Cytoplasm</keyword>
<evidence type="ECO:0000256" key="3">
    <source>
        <dbReference type="ARBA" id="ARBA00022574"/>
    </source>
</evidence>
<dbReference type="PROSITE" id="PS50082">
    <property type="entry name" value="WD_REPEATS_2"/>
    <property type="match status" value="5"/>
</dbReference>
<protein>
    <recommendedName>
        <fullName evidence="7">Anaphase-promoting complex subunit 4-like WD40 domain-containing protein</fullName>
    </recommendedName>
</protein>
<dbReference type="InterPro" id="IPR015943">
    <property type="entry name" value="WD40/YVTN_repeat-like_dom_sf"/>
</dbReference>
<dbReference type="AlphaFoldDB" id="A0A507CRW0"/>
<dbReference type="STRING" id="286115.A0A507CRW0"/>
<dbReference type="InterPro" id="IPR001680">
    <property type="entry name" value="WD40_rpt"/>
</dbReference>
<organism evidence="8 9">
    <name type="scientific">Synchytrium endobioticum</name>
    <dbReference type="NCBI Taxonomy" id="286115"/>
    <lineage>
        <taxon>Eukaryota</taxon>
        <taxon>Fungi</taxon>
        <taxon>Fungi incertae sedis</taxon>
        <taxon>Chytridiomycota</taxon>
        <taxon>Chytridiomycota incertae sedis</taxon>
        <taxon>Chytridiomycetes</taxon>
        <taxon>Synchytriales</taxon>
        <taxon>Synchytriaceae</taxon>
        <taxon>Synchytrium</taxon>
    </lineage>
</organism>
<dbReference type="InterPro" id="IPR036322">
    <property type="entry name" value="WD40_repeat_dom_sf"/>
</dbReference>
<feature type="repeat" description="WD" evidence="6">
    <location>
        <begin position="99"/>
        <end position="140"/>
    </location>
</feature>
<reference evidence="8 9" key="1">
    <citation type="journal article" date="2019" name="Sci. Rep.">
        <title>Comparative genomics of chytrid fungi reveal insights into the obligate biotrophic and pathogenic lifestyle of Synchytrium endobioticum.</title>
        <authorList>
            <person name="van de Vossenberg B.T.L.H."/>
            <person name="Warris S."/>
            <person name="Nguyen H.D.T."/>
            <person name="van Gent-Pelzer M.P.E."/>
            <person name="Joly D.L."/>
            <person name="van de Geest H.C."/>
            <person name="Bonants P.J.M."/>
            <person name="Smith D.S."/>
            <person name="Levesque C.A."/>
            <person name="van der Lee T.A.J."/>
        </authorList>
    </citation>
    <scope>NUCLEOTIDE SEQUENCE [LARGE SCALE GENOMIC DNA]</scope>
    <source>
        <strain evidence="8 9">MB42</strain>
    </source>
</reference>
<dbReference type="SUPFAM" id="SSF50978">
    <property type="entry name" value="WD40 repeat-like"/>
    <property type="match status" value="1"/>
</dbReference>
<dbReference type="Pfam" id="PF00400">
    <property type="entry name" value="WD40"/>
    <property type="match status" value="4"/>
</dbReference>
<dbReference type="SMART" id="SM00320">
    <property type="entry name" value="WD40"/>
    <property type="match status" value="7"/>
</dbReference>
<dbReference type="GO" id="GO:0071013">
    <property type="term" value="C:catalytic step 2 spliceosome"/>
    <property type="evidence" value="ECO:0007669"/>
    <property type="project" value="TreeGrafter"/>
</dbReference>